<sequence>MRGGRAAVGHLSLHLCSDHHTRSTAAPCCSPHSSLPDAGTEPVIRRLASAVARDAVPDPKGGRNLLGRCSLHLCVDFSYNGGEDACVRIQHRVLVCTSACKETSIDGTAKALGTKSPSTFGAAFASLRIKRGFVRVLKRPGLRKEAASTGTTSVLAPVLAHDRRQKKSKGLSKPPNRVDELVKNDANPVYWTGREATKALVVAREHKQVHFACASSFNKWRMCLELDPFENIPPSPELGFTSGTEDAGFSAAAQAAWKPEPVQIMNRYEANTA</sequence>
<accession>A0A9P4XPS3</accession>
<proteinExistence type="predicted"/>
<reference evidence="1 2" key="1">
    <citation type="submission" date="2018-06" db="EMBL/GenBank/DDBJ databases">
        <title>Genome analysis of cellulolytic fungus Trichoderma lentiforme CFAM-422.</title>
        <authorList>
            <person name="Steindorff A.S."/>
            <person name="Formighieri E.F."/>
            <person name="Midorikawa G.E.O."/>
            <person name="Tamietti M.S."/>
            <person name="Ramos E.Z."/>
            <person name="Silva A.S."/>
            <person name="Bon E.P.S."/>
            <person name="Mendes T.D."/>
            <person name="Damaso M.C.T."/>
            <person name="Favaro L.C.L."/>
        </authorList>
    </citation>
    <scope>NUCLEOTIDE SEQUENCE [LARGE SCALE GENOMIC DNA]</scope>
    <source>
        <strain evidence="1 2">CFAM-422</strain>
    </source>
</reference>
<dbReference type="AlphaFoldDB" id="A0A9P4XPS3"/>
<evidence type="ECO:0000313" key="2">
    <source>
        <dbReference type="Proteomes" id="UP000801864"/>
    </source>
</evidence>
<dbReference type="Proteomes" id="UP000801864">
    <property type="component" value="Unassembled WGS sequence"/>
</dbReference>
<organism evidence="1 2">
    <name type="scientific">Trichoderma lentiforme</name>
    <dbReference type="NCBI Taxonomy" id="1567552"/>
    <lineage>
        <taxon>Eukaryota</taxon>
        <taxon>Fungi</taxon>
        <taxon>Dikarya</taxon>
        <taxon>Ascomycota</taxon>
        <taxon>Pezizomycotina</taxon>
        <taxon>Sordariomycetes</taxon>
        <taxon>Hypocreomycetidae</taxon>
        <taxon>Hypocreales</taxon>
        <taxon>Hypocreaceae</taxon>
        <taxon>Trichoderma</taxon>
    </lineage>
</organism>
<dbReference type="EMBL" id="QLNT01000003">
    <property type="protein sequence ID" value="KAF3075683.1"/>
    <property type="molecule type" value="Genomic_DNA"/>
</dbReference>
<evidence type="ECO:0000313" key="1">
    <source>
        <dbReference type="EMBL" id="KAF3075683.1"/>
    </source>
</evidence>
<gene>
    <name evidence="1" type="ORF">CFAM422_001901</name>
</gene>
<comment type="caution">
    <text evidence="1">The sequence shown here is derived from an EMBL/GenBank/DDBJ whole genome shotgun (WGS) entry which is preliminary data.</text>
</comment>
<protein>
    <submittedName>
        <fullName evidence="1">Uncharacterized protein</fullName>
    </submittedName>
</protein>
<name>A0A9P4XPS3_9HYPO</name>
<keyword evidence="2" id="KW-1185">Reference proteome</keyword>